<dbReference type="PANTHER" id="PTHR34352">
    <property type="entry name" value="PROTEIN YHFA"/>
    <property type="match status" value="1"/>
</dbReference>
<reference evidence="1 2" key="1">
    <citation type="submission" date="2019-05" db="EMBL/GenBank/DDBJ databases">
        <title>A comparative analysis of the Nautiliaceae.</title>
        <authorList>
            <person name="Grosche A."/>
            <person name="Smedile F."/>
            <person name="Vetriani C."/>
        </authorList>
    </citation>
    <scope>NUCLEOTIDE SEQUENCE [LARGE SCALE GENOMIC DNA]</scope>
    <source>
        <strain evidence="1 2">TB-2</strain>
    </source>
</reference>
<dbReference type="SUPFAM" id="SSF82784">
    <property type="entry name" value="OsmC-like"/>
    <property type="match status" value="1"/>
</dbReference>
<dbReference type="EMBL" id="CP040463">
    <property type="protein sequence ID" value="QCT94936.1"/>
    <property type="molecule type" value="Genomic_DNA"/>
</dbReference>
<dbReference type="InterPro" id="IPR015946">
    <property type="entry name" value="KH_dom-like_a/b"/>
</dbReference>
<sequence>MITIKHKGNFIFEAENEKSKITINPKEYSPIELFITGMAGCTAYDIVDFLKDKLSDFELEVEYDRREEYPRIFTKISLTYHIYSDATDEEVMNFVRSSLKKYCSTTNSLKEDIEFKITLIHNGNVLVLNGDKDLNEDDELTQFLMSCGGG</sequence>
<dbReference type="InterPro" id="IPR036102">
    <property type="entry name" value="OsmC/Ohrsf"/>
</dbReference>
<dbReference type="Proteomes" id="UP000306825">
    <property type="component" value="Chromosome"/>
</dbReference>
<dbReference type="PANTHER" id="PTHR34352:SF1">
    <property type="entry name" value="PROTEIN YHFA"/>
    <property type="match status" value="1"/>
</dbReference>
<proteinExistence type="predicted"/>
<evidence type="ECO:0000313" key="1">
    <source>
        <dbReference type="EMBL" id="QCT94936.1"/>
    </source>
</evidence>
<protein>
    <submittedName>
        <fullName evidence="1">OsmC family protein</fullName>
    </submittedName>
</protein>
<accession>A0ABX5V9Q2</accession>
<dbReference type="RefSeq" id="WP_138323607.1">
    <property type="nucleotide sequence ID" value="NZ_CP040463.1"/>
</dbReference>
<organism evidence="1 2">
    <name type="scientific">Caminibacter mediatlanticus TB-2</name>
    <dbReference type="NCBI Taxonomy" id="391592"/>
    <lineage>
        <taxon>Bacteria</taxon>
        <taxon>Pseudomonadati</taxon>
        <taxon>Campylobacterota</taxon>
        <taxon>Epsilonproteobacteria</taxon>
        <taxon>Nautiliales</taxon>
        <taxon>Nautiliaceae</taxon>
        <taxon>Caminibacter</taxon>
    </lineage>
</organism>
<dbReference type="Gene3D" id="3.30.300.20">
    <property type="match status" value="1"/>
</dbReference>
<evidence type="ECO:0000313" key="2">
    <source>
        <dbReference type="Proteomes" id="UP000306825"/>
    </source>
</evidence>
<dbReference type="Pfam" id="PF02566">
    <property type="entry name" value="OsmC"/>
    <property type="match status" value="1"/>
</dbReference>
<keyword evidence="2" id="KW-1185">Reference proteome</keyword>
<name>A0ABX5V9Q2_9BACT</name>
<gene>
    <name evidence="1" type="ORF">FE773_06965</name>
</gene>
<dbReference type="InterPro" id="IPR003718">
    <property type="entry name" value="OsmC/Ohr_fam"/>
</dbReference>